<dbReference type="InterPro" id="IPR036957">
    <property type="entry name" value="Znf_PARP_sf"/>
</dbReference>
<dbReference type="GO" id="GO:0003677">
    <property type="term" value="F:DNA binding"/>
    <property type="evidence" value="ECO:0007669"/>
    <property type="project" value="InterPro"/>
</dbReference>
<dbReference type="GO" id="GO:0008270">
    <property type="term" value="F:zinc ion binding"/>
    <property type="evidence" value="ECO:0007669"/>
    <property type="project" value="InterPro"/>
</dbReference>
<gene>
    <name evidence="2" type="ORF">EXIGLDRAFT_747908</name>
</gene>
<sequence>MGKKLKPAEEVYILEFIPEPDATTKCSKCKRPFTPREICCNVIAPVTGKEPSRIKLLHFKCRTEQQHQSFTRIPAVHNVKGFSALPDAQQDIIRQKVAQSPPVDEPKQPDEDFPDAQSATVTTAADESELSEKEGDANDCQNRNQGAWAHFLVAAVHDAKLAACATADSFDRLDTEIEIRRLSRPYNLSVEDQACRIACLLSHCGAMSDDDIQVVARTFAAQIPRNKTVDREYRSLANIASRGEGRSMAYVLVHDHYRGRITKGDALYFRAHGEPATVYVYNAEWEQVGELSATSSTLLAPLLCQPRFKFTSFFRMGNIGGNGSYVYRVTRLPINISVENIRVAEGGDSDARDPTHTQVLGVLPSISDPHVRLVTVICPTIAELGGTFTLRWWPGDEDDCFLDFNGERTHDFLKLLYPDGTDLLSLEEEWELATGELLGAAERRYSVPVGSRIIICKRDDSKTIAILHTPSFV</sequence>
<dbReference type="EMBL" id="KV425949">
    <property type="protein sequence ID" value="KZV95958.1"/>
    <property type="molecule type" value="Genomic_DNA"/>
</dbReference>
<reference evidence="2 3" key="1">
    <citation type="journal article" date="2016" name="Mol. Biol. Evol.">
        <title>Comparative Genomics of Early-Diverging Mushroom-Forming Fungi Provides Insights into the Origins of Lignocellulose Decay Capabilities.</title>
        <authorList>
            <person name="Nagy L.G."/>
            <person name="Riley R."/>
            <person name="Tritt A."/>
            <person name="Adam C."/>
            <person name="Daum C."/>
            <person name="Floudas D."/>
            <person name="Sun H."/>
            <person name="Yadav J.S."/>
            <person name="Pangilinan J."/>
            <person name="Larsson K.H."/>
            <person name="Matsuura K."/>
            <person name="Barry K."/>
            <person name="Labutti K."/>
            <person name="Kuo R."/>
            <person name="Ohm R.A."/>
            <person name="Bhattacharya S.S."/>
            <person name="Shirouzu T."/>
            <person name="Yoshinaga Y."/>
            <person name="Martin F.M."/>
            <person name="Grigoriev I.V."/>
            <person name="Hibbett D.S."/>
        </authorList>
    </citation>
    <scope>NUCLEOTIDE SEQUENCE [LARGE SCALE GENOMIC DNA]</scope>
    <source>
        <strain evidence="2 3">HHB12029</strain>
    </source>
</reference>
<evidence type="ECO:0000313" key="2">
    <source>
        <dbReference type="EMBL" id="KZV95958.1"/>
    </source>
</evidence>
<keyword evidence="3" id="KW-1185">Reference proteome</keyword>
<evidence type="ECO:0008006" key="4">
    <source>
        <dbReference type="Google" id="ProtNLM"/>
    </source>
</evidence>
<accession>A0A165K8J4</accession>
<proteinExistence type="predicted"/>
<dbReference type="AlphaFoldDB" id="A0A165K8J4"/>
<feature type="region of interest" description="Disordered" evidence="1">
    <location>
        <begin position="98"/>
        <end position="119"/>
    </location>
</feature>
<protein>
    <recommendedName>
        <fullName evidence="4">PARP-type domain-containing protein</fullName>
    </recommendedName>
</protein>
<dbReference type="InParanoid" id="A0A165K8J4"/>
<evidence type="ECO:0000256" key="1">
    <source>
        <dbReference type="SAM" id="MobiDB-lite"/>
    </source>
</evidence>
<name>A0A165K8J4_EXIGL</name>
<organism evidence="2 3">
    <name type="scientific">Exidia glandulosa HHB12029</name>
    <dbReference type="NCBI Taxonomy" id="1314781"/>
    <lineage>
        <taxon>Eukaryota</taxon>
        <taxon>Fungi</taxon>
        <taxon>Dikarya</taxon>
        <taxon>Basidiomycota</taxon>
        <taxon>Agaricomycotina</taxon>
        <taxon>Agaricomycetes</taxon>
        <taxon>Auriculariales</taxon>
        <taxon>Exidiaceae</taxon>
        <taxon>Exidia</taxon>
    </lineage>
</organism>
<dbReference type="Proteomes" id="UP000077266">
    <property type="component" value="Unassembled WGS sequence"/>
</dbReference>
<dbReference type="Gene3D" id="3.30.1740.10">
    <property type="entry name" value="Zinc finger, PARP-type"/>
    <property type="match status" value="1"/>
</dbReference>
<evidence type="ECO:0000313" key="3">
    <source>
        <dbReference type="Proteomes" id="UP000077266"/>
    </source>
</evidence>